<evidence type="ECO:0000313" key="5">
    <source>
        <dbReference type="EMBL" id="TGJ81154.1"/>
    </source>
</evidence>
<evidence type="ECO:0000256" key="2">
    <source>
        <dbReference type="SAM" id="MobiDB-lite"/>
    </source>
</evidence>
<sequence>MLAAFPPPASRRSMRQSIASWPLPRRESRIPARVGQEPPGADGFEKPKGRRRCCGLPLWGFLLAVFLVIAIIVAAVVIPVELLVNKKSDAQPAQDCAQQLPCANGGTSVVSQGVCSCICSNGFIGNNCTTPAAQGCTTTTLEKEDATTISNVTIGQAIPRLVMEAQANFSIPLSATSIISKFSSAGLSCNAENALVTFDGRLLRILDAQGKSVDLSGDGSPALAAAAGSSSNNDITLTLLPGIDATITLDGPVGTGHIFATTFTIGGSSITSQTGYPTIDPSSTSTTSSATLSATTQPSSTRSTTSSSTSSSTPTRSSTTTPTAQPTGAFTVTDNVVDFARIAVLFVLQEKSVDQASVAQNLLQKFFNSADSDTTPDEARNITIGDSNSVDLVDLFVDVGAGRLGGGSNNN</sequence>
<dbReference type="PROSITE" id="PS01186">
    <property type="entry name" value="EGF_2"/>
    <property type="match status" value="1"/>
</dbReference>
<keyword evidence="3" id="KW-0472">Membrane</keyword>
<accession>A0A4Z0YB52</accession>
<evidence type="ECO:0000256" key="3">
    <source>
        <dbReference type="SAM" id="Phobius"/>
    </source>
</evidence>
<keyword evidence="3" id="KW-0812">Transmembrane</keyword>
<proteinExistence type="predicted"/>
<keyword evidence="3" id="KW-1133">Transmembrane helix</keyword>
<comment type="caution">
    <text evidence="1">Lacks conserved residue(s) required for the propagation of feature annotation.</text>
</comment>
<dbReference type="PANTHER" id="PTHR17178">
    <property type="entry name" value="SECRETORY GRANULE PROTEOGLYCAN CORE PROTEIN"/>
    <property type="match status" value="1"/>
</dbReference>
<dbReference type="AlphaFoldDB" id="A0A4Z0YB52"/>
<dbReference type="Proteomes" id="UP000297716">
    <property type="component" value="Unassembled WGS sequence"/>
</dbReference>
<evidence type="ECO:0000313" key="6">
    <source>
        <dbReference type="Proteomes" id="UP000297716"/>
    </source>
</evidence>
<dbReference type="InterPro" id="IPR000742">
    <property type="entry name" value="EGF"/>
</dbReference>
<dbReference type="PROSITE" id="PS50026">
    <property type="entry name" value="EGF_3"/>
    <property type="match status" value="1"/>
</dbReference>
<keyword evidence="6" id="KW-1185">Reference proteome</keyword>
<dbReference type="STRING" id="37992.A0A4Z0YB52"/>
<gene>
    <name evidence="5" type="ORF">E0Z10_g7602</name>
</gene>
<feature type="region of interest" description="Disordered" evidence="2">
    <location>
        <begin position="1"/>
        <end position="46"/>
    </location>
</feature>
<comment type="caution">
    <text evidence="5">The sequence shown here is derived from an EMBL/GenBank/DDBJ whole genome shotgun (WGS) entry which is preliminary data.</text>
</comment>
<organism evidence="5 6">
    <name type="scientific">Xylaria hypoxylon</name>
    <dbReference type="NCBI Taxonomy" id="37992"/>
    <lineage>
        <taxon>Eukaryota</taxon>
        <taxon>Fungi</taxon>
        <taxon>Dikarya</taxon>
        <taxon>Ascomycota</taxon>
        <taxon>Pezizomycotina</taxon>
        <taxon>Sordariomycetes</taxon>
        <taxon>Xylariomycetidae</taxon>
        <taxon>Xylariales</taxon>
        <taxon>Xylariaceae</taxon>
        <taxon>Xylaria</taxon>
    </lineage>
</organism>
<reference evidence="5 6" key="1">
    <citation type="submission" date="2019-03" db="EMBL/GenBank/DDBJ databases">
        <title>Draft genome sequence of Xylaria hypoxylon DSM 108379, a ubiquitous saprotrophic-parasitic fungi on hardwood.</title>
        <authorList>
            <person name="Buettner E."/>
            <person name="Leonhardt S."/>
            <person name="Gebauer A.M."/>
            <person name="Liers C."/>
            <person name="Hofrichter M."/>
            <person name="Kellner H."/>
        </authorList>
    </citation>
    <scope>NUCLEOTIDE SEQUENCE [LARGE SCALE GENOMIC DNA]</scope>
    <source>
        <strain evidence="5 6">DSM 108379</strain>
    </source>
</reference>
<dbReference type="OrthoDB" id="283575at2759"/>
<protein>
    <recommendedName>
        <fullName evidence="4">EGF-like domain-containing protein</fullName>
    </recommendedName>
</protein>
<evidence type="ECO:0000256" key="1">
    <source>
        <dbReference type="PROSITE-ProRule" id="PRU00076"/>
    </source>
</evidence>
<dbReference type="Gene3D" id="2.10.25.10">
    <property type="entry name" value="Laminin"/>
    <property type="match status" value="1"/>
</dbReference>
<dbReference type="PANTHER" id="PTHR17178:SF0">
    <property type="entry name" value="SERGLYCIN"/>
    <property type="match status" value="1"/>
</dbReference>
<dbReference type="EMBL" id="SKBN01000182">
    <property type="protein sequence ID" value="TGJ81154.1"/>
    <property type="molecule type" value="Genomic_DNA"/>
</dbReference>
<feature type="domain" description="EGF-like" evidence="4">
    <location>
        <begin position="92"/>
        <end position="129"/>
    </location>
</feature>
<feature type="disulfide bond" evidence="1">
    <location>
        <begin position="119"/>
        <end position="128"/>
    </location>
</feature>
<evidence type="ECO:0000259" key="4">
    <source>
        <dbReference type="PROSITE" id="PS50026"/>
    </source>
</evidence>
<feature type="compositionally biased region" description="Low complexity" evidence="2">
    <location>
        <begin position="274"/>
        <end position="327"/>
    </location>
</feature>
<dbReference type="PROSITE" id="PS00022">
    <property type="entry name" value="EGF_1"/>
    <property type="match status" value="1"/>
</dbReference>
<name>A0A4Z0YB52_9PEZI</name>
<keyword evidence="1" id="KW-0245">EGF-like domain</keyword>
<keyword evidence="1" id="KW-1015">Disulfide bond</keyword>
<feature type="transmembrane region" description="Helical" evidence="3">
    <location>
        <begin position="56"/>
        <end position="78"/>
    </location>
</feature>
<feature type="region of interest" description="Disordered" evidence="2">
    <location>
        <begin position="274"/>
        <end position="328"/>
    </location>
</feature>